<accession>D1C660</accession>
<feature type="domain" description="PD-(D/E)XK endonuclease-like" evidence="2">
    <location>
        <begin position="119"/>
        <end position="293"/>
    </location>
</feature>
<organism evidence="4 5">
    <name type="scientific">Sphaerobacter thermophilus (strain ATCC 49802 / DSM 20745 / KCCM 41009 / NCIMB 13125 / S 6022)</name>
    <dbReference type="NCBI Taxonomy" id="479434"/>
    <lineage>
        <taxon>Bacteria</taxon>
        <taxon>Pseudomonadati</taxon>
        <taxon>Thermomicrobiota</taxon>
        <taxon>Thermomicrobia</taxon>
        <taxon>Sphaerobacterales</taxon>
        <taxon>Sphaerobacterineae</taxon>
        <taxon>Sphaerobacteraceae</taxon>
        <taxon>Sphaerobacter</taxon>
    </lineage>
</organism>
<dbReference type="STRING" id="479434.Sthe_0159"/>
<dbReference type="PANTHER" id="PTHR10887:SF495">
    <property type="entry name" value="HELICASE SENATAXIN ISOFORM X1-RELATED"/>
    <property type="match status" value="1"/>
</dbReference>
<dbReference type="eggNOG" id="COG1112">
    <property type="taxonomic scope" value="Bacteria"/>
</dbReference>
<feature type="domain" description="DNA2/NAM7 helicase-like C-terminal" evidence="3">
    <location>
        <begin position="1192"/>
        <end position="1395"/>
    </location>
</feature>
<keyword evidence="4" id="KW-0347">Helicase</keyword>
<dbReference type="InterPro" id="IPR047187">
    <property type="entry name" value="SF1_C_Upf1"/>
</dbReference>
<keyword evidence="4" id="KW-0547">Nucleotide-binding</keyword>
<dbReference type="EMBL" id="CP001823">
    <property type="protein sequence ID" value="ACZ37598.1"/>
    <property type="molecule type" value="Genomic_DNA"/>
</dbReference>
<reference evidence="4 5" key="2">
    <citation type="journal article" date="2010" name="Stand. Genomic Sci.">
        <title>Complete genome sequence of Desulfohalobium retbaense type strain (HR(100)).</title>
        <authorList>
            <person name="Spring S."/>
            <person name="Nolan M."/>
            <person name="Lapidus A."/>
            <person name="Glavina Del Rio T."/>
            <person name="Copeland A."/>
            <person name="Tice H."/>
            <person name="Cheng J.F."/>
            <person name="Lucas S."/>
            <person name="Land M."/>
            <person name="Chen F."/>
            <person name="Bruce D."/>
            <person name="Goodwin L."/>
            <person name="Pitluck S."/>
            <person name="Ivanova N."/>
            <person name="Mavromatis K."/>
            <person name="Mikhailova N."/>
            <person name="Pati A."/>
            <person name="Chen A."/>
            <person name="Palaniappan K."/>
            <person name="Hauser L."/>
            <person name="Chang Y.J."/>
            <person name="Jeffries C.D."/>
            <person name="Munk C."/>
            <person name="Kiss H."/>
            <person name="Chain P."/>
            <person name="Han C."/>
            <person name="Brettin T."/>
            <person name="Detter J.C."/>
            <person name="Schuler E."/>
            <person name="Goker M."/>
            <person name="Rohde M."/>
            <person name="Bristow J."/>
            <person name="Eisen J.A."/>
            <person name="Markowitz V."/>
            <person name="Hugenholtz P."/>
            <person name="Kyrpides N.C."/>
            <person name="Klenk H.P."/>
        </authorList>
    </citation>
    <scope>NUCLEOTIDE SEQUENCE [LARGE SCALE GENOMIC DNA]</scope>
    <source>
        <strain evidence="5">ATCC 49802 / DSM 20745 / S 6022</strain>
    </source>
</reference>
<dbReference type="KEGG" id="sti:Sthe_0159"/>
<reference evidence="5" key="1">
    <citation type="submission" date="2009-11" db="EMBL/GenBank/DDBJ databases">
        <title>The complete chromosome 1 of Sphaerobacter thermophilus DSM 20745.</title>
        <authorList>
            <person name="Lucas S."/>
            <person name="Copeland A."/>
            <person name="Lapidus A."/>
            <person name="Glavina del Rio T."/>
            <person name="Dalin E."/>
            <person name="Tice H."/>
            <person name="Bruce D."/>
            <person name="Goodwin L."/>
            <person name="Pitluck S."/>
            <person name="Kyrpides N."/>
            <person name="Mavromatis K."/>
            <person name="Ivanova N."/>
            <person name="Mikhailova N."/>
            <person name="LaButti K.M."/>
            <person name="Clum A."/>
            <person name="Sun H.I."/>
            <person name="Brettin T."/>
            <person name="Detter J.C."/>
            <person name="Han C."/>
            <person name="Larimer F."/>
            <person name="Land M."/>
            <person name="Hauser L."/>
            <person name="Markowitz V."/>
            <person name="Cheng J.F."/>
            <person name="Hugenholtz P."/>
            <person name="Woyke T."/>
            <person name="Wu D."/>
            <person name="Steenblock K."/>
            <person name="Schneider S."/>
            <person name="Pukall R."/>
            <person name="Goeker M."/>
            <person name="Klenk H.P."/>
            <person name="Eisen J.A."/>
        </authorList>
    </citation>
    <scope>NUCLEOTIDE SEQUENCE [LARGE SCALE GENOMIC DNA]</scope>
    <source>
        <strain evidence="5">ATCC 49802 / DSM 20745 / S 6022</strain>
    </source>
</reference>
<evidence type="ECO:0000259" key="3">
    <source>
        <dbReference type="Pfam" id="PF13087"/>
    </source>
</evidence>
<dbReference type="HOGENOM" id="CLU_255555_0_0_0"/>
<dbReference type="OrthoDB" id="9757917at2"/>
<sequence length="1448" mass="163227">MASQDRPAAAPAPAAPPGPDGRRLIAPTDLAQFIRLDQCQRYLRLRLHERVVGSRFMRDYDVIPQSLPPLLTRSGRAFEQRVEAAIEATTRTVRFAAPEGASDRAPDNAAVLDIIRDLPPGEAVVLFQPRLAATIGDWHLRGDADILRLARDDGGNLTALIADIKSSTAARLEHRLQVACYGEMLGAILAEAGIACERCDLAVLYRGSPHTEREMRAEEAEERARQREAARDIFGIDDAFLDIIPDPESFREAVHDLVTGPESLARRVAEADFAALPFHLTYRCDGCLYNEFCMKWSAEQDDLSLLPHLTPFDKTALRRAGIDRVRDLALLKQPANGVNGDLVPGAGKEDLIRQLATTWPVGPRLDELVHRARRYRHWKGEHMPAPSAIPSKGYGSLPYRDAQHNPNLVCVYIDAQHDYLHDRIYLLGARVVAHEGGVPVRTKNIVHLSDGPPDSPAKEEAVFLRWIRDTVRAIVSLAAPDETGRREAPIHLIFYDRHEQRLLLEGLARHFEAILGATPLYDFVTQLAAFDSPLVTFLDQEIRELKNYPMVCQSLHAVAAYLNFDWNKPEPYREIFRARLFDFWGKLDRDDVDPEARRRWYFRRARFGSDIPLEYAYAAWGELPEPPEKGRDDYAPYRGVTRDLLLGFQARRLEAMEHIAADFPGNKQTTKTSFHLPDLATFEEKARTLGQAMEEFVIIERHVQLGSWKAARLAPPERRVLAGETLLVRYRADDQSPEVRHTMREIERRLKLRQEYEEEYRRKNPDATRVKLTKEQLEACKVEELIDRLPVRLRVEMEGVDGDLDEVLALSTLKPDDSVIVCPRWTVDSRLPENEQTPFTPTPKQMLYRMRARIQRITVERDDQGRATQASIDVELANAYGGNWSRGFVFPSYPEPLRDGEVYTLDPDPNNWNGYYALKVSEGLARGEPNTLYERLVDLDGVTVDWPAAAAEGQRRFLAGLDAFHEAGHLHPFEESKRAYIGDHGADPVLLVQGPPGTGKSYTTGFAVLARLQGALAAGRDCRVLVSCKTHAATRVALQQIAAAQRRLDLLAGRDRNLFMRYFDPRLLTVPLFQIRLREDVPGAIRLDAERGSWDRLAGERWCVAAATPGAVYRLVSKRWGSQSLFGHDLFTCLVLDEASQMSLPEAAMAALPLAPDGQLIVVGDHRQLPPIVHHSWDTEPRRTFQEFRTYQSLFLALRELNPPMIKFSQSFRLHADMAAFLRREVYEQDGIPYFSEKRDVLEPRPHPDPFVAAVLSPEHPMVVVVHDEDTSQVRNPFEQELITPILQALADPAVYNLDPERGLGVVVPHRAQRAALQDALPALSRIDPDTGAIALSAIDTVERFQGGERTAIVVSATESDRDYLLTAGEFLLDPRRLTVALSRAQRKIILVASRSVFDLFSADETIFANALLWKHLLRRTCTVKLWSGERAGHRVEVWGNAKTAPAP</sequence>
<feature type="region of interest" description="Disordered" evidence="1">
    <location>
        <begin position="1"/>
        <end position="23"/>
    </location>
</feature>
<gene>
    <name evidence="4" type="ordered locus">Sthe_0159</name>
</gene>
<proteinExistence type="predicted"/>
<keyword evidence="4" id="KW-0378">Hydrolase</keyword>
<dbReference type="Pfam" id="PF13087">
    <property type="entry name" value="AAA_12"/>
    <property type="match status" value="1"/>
</dbReference>
<name>D1C660_SPHTD</name>
<dbReference type="Gene3D" id="3.90.320.10">
    <property type="match status" value="1"/>
</dbReference>
<dbReference type="GO" id="GO:0004386">
    <property type="term" value="F:helicase activity"/>
    <property type="evidence" value="ECO:0007669"/>
    <property type="project" value="UniProtKB-KW"/>
</dbReference>
<dbReference type="RefSeq" id="WP_012870646.1">
    <property type="nucleotide sequence ID" value="NC_013523.1"/>
</dbReference>
<evidence type="ECO:0000256" key="1">
    <source>
        <dbReference type="SAM" id="MobiDB-lite"/>
    </source>
</evidence>
<dbReference type="eggNOG" id="COG2251">
    <property type="taxonomic scope" value="Bacteria"/>
</dbReference>
<dbReference type="PANTHER" id="PTHR10887">
    <property type="entry name" value="DNA2/NAM7 HELICASE FAMILY"/>
    <property type="match status" value="1"/>
</dbReference>
<evidence type="ECO:0000313" key="4">
    <source>
        <dbReference type="EMBL" id="ACZ37598.1"/>
    </source>
</evidence>
<dbReference type="Pfam" id="PF12705">
    <property type="entry name" value="PDDEXK_1"/>
    <property type="match status" value="1"/>
</dbReference>
<evidence type="ECO:0000313" key="5">
    <source>
        <dbReference type="Proteomes" id="UP000002027"/>
    </source>
</evidence>
<dbReference type="Pfam" id="PF13245">
    <property type="entry name" value="AAA_19"/>
    <property type="match status" value="1"/>
</dbReference>
<dbReference type="InterPro" id="IPR041679">
    <property type="entry name" value="DNA2/NAM7-like_C"/>
</dbReference>
<dbReference type="CDD" id="cd18808">
    <property type="entry name" value="SF1_C_Upf1"/>
    <property type="match status" value="1"/>
</dbReference>
<dbReference type="SUPFAM" id="SSF52540">
    <property type="entry name" value="P-loop containing nucleoside triphosphate hydrolases"/>
    <property type="match status" value="1"/>
</dbReference>
<dbReference type="InterPro" id="IPR038726">
    <property type="entry name" value="PDDEXK_AddAB-type"/>
</dbReference>
<evidence type="ECO:0000259" key="2">
    <source>
        <dbReference type="Pfam" id="PF12705"/>
    </source>
</evidence>
<dbReference type="Proteomes" id="UP000002027">
    <property type="component" value="Chromosome 1"/>
</dbReference>
<keyword evidence="4" id="KW-0067">ATP-binding</keyword>
<dbReference type="InParanoid" id="D1C660"/>
<dbReference type="InterPro" id="IPR011604">
    <property type="entry name" value="PDDEXK-like_dom_sf"/>
</dbReference>
<keyword evidence="5" id="KW-1185">Reference proteome</keyword>
<protein>
    <submittedName>
        <fullName evidence="4">Superfamily I DNA/RNA helicase</fullName>
    </submittedName>
</protein>
<dbReference type="Gene3D" id="3.40.50.300">
    <property type="entry name" value="P-loop containing nucleotide triphosphate hydrolases"/>
    <property type="match status" value="2"/>
</dbReference>
<dbReference type="InterPro" id="IPR045055">
    <property type="entry name" value="DNA2/NAM7-like"/>
</dbReference>
<dbReference type="InterPro" id="IPR027417">
    <property type="entry name" value="P-loop_NTPase"/>
</dbReference>